<evidence type="ECO:0000256" key="4">
    <source>
        <dbReference type="ARBA" id="ARBA00022786"/>
    </source>
</evidence>
<keyword evidence="2" id="KW-0677">Repeat</keyword>
<evidence type="ECO:0000256" key="1">
    <source>
        <dbReference type="ARBA" id="ARBA00022618"/>
    </source>
</evidence>
<dbReference type="InterPro" id="IPR019734">
    <property type="entry name" value="TPR_rpt"/>
</dbReference>
<evidence type="ECO:0000313" key="11">
    <source>
        <dbReference type="Proteomes" id="UP000243579"/>
    </source>
</evidence>
<dbReference type="Proteomes" id="UP000243579">
    <property type="component" value="Unassembled WGS sequence"/>
</dbReference>
<dbReference type="InterPro" id="IPR011990">
    <property type="entry name" value="TPR-like_helical_dom_sf"/>
</dbReference>
<evidence type="ECO:0000256" key="8">
    <source>
        <dbReference type="SAM" id="MobiDB-lite"/>
    </source>
</evidence>
<dbReference type="PANTHER" id="PTHR12558">
    <property type="entry name" value="CELL DIVISION CYCLE 16,23,27"/>
    <property type="match status" value="1"/>
</dbReference>
<dbReference type="SUPFAM" id="SSF48452">
    <property type="entry name" value="TPR-like"/>
    <property type="match status" value="1"/>
</dbReference>
<comment type="caution">
    <text evidence="10">The sequence shown here is derived from an EMBL/GenBank/DDBJ whole genome shotgun (WGS) entry which is preliminary data.</text>
</comment>
<feature type="repeat" description="TPR" evidence="7">
    <location>
        <begin position="324"/>
        <end position="357"/>
    </location>
</feature>
<keyword evidence="5 7" id="KW-0802">TPR repeat</keyword>
<name>A0A1V9YLT7_ACHHY</name>
<dbReference type="GO" id="GO:0051301">
    <property type="term" value="P:cell division"/>
    <property type="evidence" value="ECO:0007669"/>
    <property type="project" value="UniProtKB-KW"/>
</dbReference>
<dbReference type="GO" id="GO:0045842">
    <property type="term" value="P:positive regulation of mitotic metaphase/anaphase transition"/>
    <property type="evidence" value="ECO:0007669"/>
    <property type="project" value="TreeGrafter"/>
</dbReference>
<dbReference type="Pfam" id="PF13414">
    <property type="entry name" value="TPR_11"/>
    <property type="match status" value="1"/>
</dbReference>
<protein>
    <submittedName>
        <fullName evidence="10">Anaphase-promoting complex subunit</fullName>
    </submittedName>
</protein>
<gene>
    <name evidence="10" type="ORF">ACHHYP_10321</name>
</gene>
<dbReference type="PROSITE" id="PS50005">
    <property type="entry name" value="TPR"/>
    <property type="match status" value="3"/>
</dbReference>
<evidence type="ECO:0000256" key="5">
    <source>
        <dbReference type="ARBA" id="ARBA00022803"/>
    </source>
</evidence>
<sequence>MDTASLATALSAARHALAARGLKHAAAFACELYAGLPAPLKAQVHVSVPVPESIVSIDGVAELARSYFDLCEHARAAHVLEAKRGALTPVEFFLLHYARYLAGERRKEAVSTEMKATADTAKPTASNNTKPTNPYLPQLRQDLATADENGELDAFGLYLYAIVLKQSACSSVNASGRCQQLLWQSIKAFPWNWSAWLELALSLQQDISSSIDVMELAPLCPWMLDLFHVHLLLEQNHGSQAIDLLGPLRKQFPSCHYIIAQAAAAQYHLQDFDQAHETFVALARADPFRVDQMDLYSNVLYVKEDKAGLSSLAQHLQQVDKYRPETCCVIGNYYSLKGQHERAILYFTRALKLDPQCLSAWTLIGHEYIELRNTAAAIEVYRRGIDINPKDYRAWYGLGQAYEILELVHYSVYYYQKAAAIRPYDARMWCALGGCFEKLPTPQLSQAKMCYQRAIGNKDAECIAVYRLARLHQKENDIAKAAEYYQMYWRDRGINQVDSAEAASAVLFLAQYFKDKGRYDTASEWCNRLLDRQGPERDEAKALLQTMRNLEYTPKP</sequence>
<dbReference type="STRING" id="1202772.A0A1V9YLT7"/>
<dbReference type="Gene3D" id="1.25.40.10">
    <property type="entry name" value="Tetratricopeptide repeat domain"/>
    <property type="match status" value="2"/>
</dbReference>
<keyword evidence="6" id="KW-0131">Cell cycle</keyword>
<dbReference type="InterPro" id="IPR007192">
    <property type="entry name" value="APC8"/>
</dbReference>
<dbReference type="Pfam" id="PF04049">
    <property type="entry name" value="ANAPC8"/>
    <property type="match status" value="1"/>
</dbReference>
<proteinExistence type="predicted"/>
<dbReference type="Pfam" id="PF13432">
    <property type="entry name" value="TPR_16"/>
    <property type="match status" value="1"/>
</dbReference>
<feature type="region of interest" description="Disordered" evidence="8">
    <location>
        <begin position="116"/>
        <end position="136"/>
    </location>
</feature>
<evidence type="ECO:0000256" key="6">
    <source>
        <dbReference type="ARBA" id="ARBA00023306"/>
    </source>
</evidence>
<feature type="repeat" description="TPR" evidence="7">
    <location>
        <begin position="392"/>
        <end position="425"/>
    </location>
</feature>
<evidence type="ECO:0000259" key="9">
    <source>
        <dbReference type="Pfam" id="PF04049"/>
    </source>
</evidence>
<dbReference type="GO" id="GO:0005680">
    <property type="term" value="C:anaphase-promoting complex"/>
    <property type="evidence" value="ECO:0007669"/>
    <property type="project" value="InterPro"/>
</dbReference>
<dbReference type="EMBL" id="JNBR01001491">
    <property type="protein sequence ID" value="OQR86657.1"/>
    <property type="molecule type" value="Genomic_DNA"/>
</dbReference>
<dbReference type="PANTHER" id="PTHR12558:SF10">
    <property type="entry name" value="CELL DIVISION CYCLE PROTEIN 23 HOMOLOG"/>
    <property type="match status" value="1"/>
</dbReference>
<feature type="repeat" description="TPR" evidence="7">
    <location>
        <begin position="358"/>
        <end position="391"/>
    </location>
</feature>
<dbReference type="GO" id="GO:0016567">
    <property type="term" value="P:protein ubiquitination"/>
    <property type="evidence" value="ECO:0007669"/>
    <property type="project" value="TreeGrafter"/>
</dbReference>
<accession>A0A1V9YLT7</accession>
<dbReference type="OrthoDB" id="10262026at2759"/>
<organism evidence="10 11">
    <name type="scientific">Achlya hypogyna</name>
    <name type="common">Oomycete</name>
    <name type="synonym">Protoachlya hypogyna</name>
    <dbReference type="NCBI Taxonomy" id="1202772"/>
    <lineage>
        <taxon>Eukaryota</taxon>
        <taxon>Sar</taxon>
        <taxon>Stramenopiles</taxon>
        <taxon>Oomycota</taxon>
        <taxon>Saprolegniomycetes</taxon>
        <taxon>Saprolegniales</taxon>
        <taxon>Achlyaceae</taxon>
        <taxon>Achlya</taxon>
    </lineage>
</organism>
<feature type="domain" description="Cdc23" evidence="9">
    <location>
        <begin position="62"/>
        <end position="263"/>
    </location>
</feature>
<evidence type="ECO:0000256" key="2">
    <source>
        <dbReference type="ARBA" id="ARBA00022737"/>
    </source>
</evidence>
<reference evidence="10 11" key="1">
    <citation type="journal article" date="2014" name="Genome Biol. Evol.">
        <title>The secreted proteins of Achlya hypogyna and Thraustotheca clavata identify the ancestral oomycete secretome and reveal gene acquisitions by horizontal gene transfer.</title>
        <authorList>
            <person name="Misner I."/>
            <person name="Blouin N."/>
            <person name="Leonard G."/>
            <person name="Richards T.A."/>
            <person name="Lane C.E."/>
        </authorList>
    </citation>
    <scope>NUCLEOTIDE SEQUENCE [LARGE SCALE GENOMIC DNA]</scope>
    <source>
        <strain evidence="10 11">ATCC 48635</strain>
    </source>
</reference>
<dbReference type="GO" id="GO:0031145">
    <property type="term" value="P:anaphase-promoting complex-dependent catabolic process"/>
    <property type="evidence" value="ECO:0007669"/>
    <property type="project" value="TreeGrafter"/>
</dbReference>
<evidence type="ECO:0000256" key="7">
    <source>
        <dbReference type="PROSITE-ProRule" id="PRU00339"/>
    </source>
</evidence>
<feature type="compositionally biased region" description="Polar residues" evidence="8">
    <location>
        <begin position="123"/>
        <end position="132"/>
    </location>
</feature>
<keyword evidence="1" id="KW-0132">Cell division</keyword>
<dbReference type="Pfam" id="PF00515">
    <property type="entry name" value="TPR_1"/>
    <property type="match status" value="1"/>
</dbReference>
<keyword evidence="3" id="KW-0498">Mitosis</keyword>
<evidence type="ECO:0000256" key="3">
    <source>
        <dbReference type="ARBA" id="ARBA00022776"/>
    </source>
</evidence>
<dbReference type="AlphaFoldDB" id="A0A1V9YLT7"/>
<dbReference type="SMART" id="SM00028">
    <property type="entry name" value="TPR"/>
    <property type="match status" value="4"/>
</dbReference>
<keyword evidence="11" id="KW-1185">Reference proteome</keyword>
<keyword evidence="4" id="KW-0833">Ubl conjugation pathway</keyword>
<evidence type="ECO:0000313" key="10">
    <source>
        <dbReference type="EMBL" id="OQR86657.1"/>
    </source>
</evidence>